<dbReference type="PANTHER" id="PTHR21137:SF35">
    <property type="entry name" value="ODORANT RECEPTOR 19A-RELATED"/>
    <property type="match status" value="1"/>
</dbReference>
<reference evidence="12" key="1">
    <citation type="submission" date="2025-08" db="UniProtKB">
        <authorList>
            <consortium name="RefSeq"/>
        </authorList>
    </citation>
    <scope>IDENTIFICATION</scope>
</reference>
<accession>A0A8N1S662</accession>
<keyword evidence="4 10" id="KW-0812">Transmembrane</keyword>
<evidence type="ECO:0000256" key="4">
    <source>
        <dbReference type="ARBA" id="ARBA00022692"/>
    </source>
</evidence>
<keyword evidence="6 10" id="KW-1133">Transmembrane helix</keyword>
<dbReference type="GO" id="GO:0007165">
    <property type="term" value="P:signal transduction"/>
    <property type="evidence" value="ECO:0007669"/>
    <property type="project" value="UniProtKB-KW"/>
</dbReference>
<dbReference type="Pfam" id="PF02949">
    <property type="entry name" value="7tm_6"/>
    <property type="match status" value="1"/>
</dbReference>
<protein>
    <submittedName>
        <fullName evidence="12">Odorant receptor 22c-like</fullName>
    </submittedName>
</protein>
<evidence type="ECO:0000256" key="2">
    <source>
        <dbReference type="ARBA" id="ARBA00022475"/>
    </source>
</evidence>
<gene>
    <name evidence="12" type="primary">LOC105428171</name>
</gene>
<dbReference type="GeneID" id="105428171"/>
<evidence type="ECO:0000256" key="10">
    <source>
        <dbReference type="SAM" id="Phobius"/>
    </source>
</evidence>
<keyword evidence="7 10" id="KW-0472">Membrane</keyword>
<proteinExistence type="predicted"/>
<feature type="transmembrane region" description="Helical" evidence="10">
    <location>
        <begin position="62"/>
        <end position="80"/>
    </location>
</feature>
<evidence type="ECO:0000256" key="8">
    <source>
        <dbReference type="ARBA" id="ARBA00023170"/>
    </source>
</evidence>
<dbReference type="GO" id="GO:0005886">
    <property type="term" value="C:plasma membrane"/>
    <property type="evidence" value="ECO:0007669"/>
    <property type="project" value="UniProtKB-SubCell"/>
</dbReference>
<sequence>MKIWNRYYNIVYKISSLTGTWPYLKPRTRIFRVFLLTLTMLTIVIPQIAYQYMCKRNDVQCIFESMTSYLLTAVAALKVYTFQLNTRTIKSFTQHLYVDWEGLKTPEEYEIMKTYAENSRRFCLIYLVYCLVAVFTFMSMSFIPFILDVIWPLNESRPILPPYPGYYFVDTREYFFKIFCHSVIGWEIIMAGIVAHDCMFVTYVEHVCSMFAMAGFHFENLFCYHDEEMEITEKSNNTFFRKKISFFVRAHREALKFAELLEDTFTMPFAVEMLIATIGMSITLLQITQQNGDILESVRYVLYIIGQLIHLFFLSFEGQKLIDHSVQTCDKIYNSTWYEVSMTSQKLIVLVMMKSVRPSFLSAGKIYIFSLESFTTVTRAELSRMLLWSFLNETRRSCFEGSANFDVVLYRARVLSVDRVVSASDDITRAHPSREQYTCLISPLIPLVITSFLIFLQLYTRTLVQLPLQLYTSVNHSVHVPQICMNNMHKKRINYMELCVHFFGN</sequence>
<evidence type="ECO:0000256" key="1">
    <source>
        <dbReference type="ARBA" id="ARBA00004651"/>
    </source>
</evidence>
<dbReference type="GO" id="GO:0004984">
    <property type="term" value="F:olfactory receptor activity"/>
    <property type="evidence" value="ECO:0007669"/>
    <property type="project" value="InterPro"/>
</dbReference>
<feature type="transmembrane region" description="Helical" evidence="10">
    <location>
        <begin position="437"/>
        <end position="459"/>
    </location>
</feature>
<evidence type="ECO:0000256" key="3">
    <source>
        <dbReference type="ARBA" id="ARBA00022606"/>
    </source>
</evidence>
<dbReference type="InterPro" id="IPR004117">
    <property type="entry name" value="7tm6_olfct_rcpt"/>
</dbReference>
<keyword evidence="2" id="KW-1003">Cell membrane</keyword>
<feature type="transmembrane region" description="Helical" evidence="10">
    <location>
        <begin position="30"/>
        <end position="50"/>
    </location>
</feature>
<evidence type="ECO:0000313" key="11">
    <source>
        <dbReference type="Proteomes" id="UP000504615"/>
    </source>
</evidence>
<dbReference type="RefSeq" id="XP_025074295.1">
    <property type="nucleotide sequence ID" value="XM_025218510.1"/>
</dbReference>
<feature type="transmembrane region" description="Helical" evidence="10">
    <location>
        <begin position="174"/>
        <end position="195"/>
    </location>
</feature>
<dbReference type="GO" id="GO:0005549">
    <property type="term" value="F:odorant binding"/>
    <property type="evidence" value="ECO:0007669"/>
    <property type="project" value="InterPro"/>
</dbReference>
<evidence type="ECO:0000256" key="5">
    <source>
        <dbReference type="ARBA" id="ARBA00022725"/>
    </source>
</evidence>
<feature type="transmembrane region" description="Helical" evidence="10">
    <location>
        <begin position="269"/>
        <end position="288"/>
    </location>
</feature>
<dbReference type="AlphaFoldDB" id="A0A8N1S662"/>
<keyword evidence="5" id="KW-0552">Olfaction</keyword>
<keyword evidence="11" id="KW-1185">Reference proteome</keyword>
<keyword evidence="8" id="KW-0675">Receptor</keyword>
<dbReference type="Proteomes" id="UP000504615">
    <property type="component" value="Unplaced"/>
</dbReference>
<feature type="transmembrane region" description="Helical" evidence="10">
    <location>
        <begin position="122"/>
        <end position="147"/>
    </location>
</feature>
<name>A0A8N1S662_9HYME</name>
<evidence type="ECO:0000256" key="6">
    <source>
        <dbReference type="ARBA" id="ARBA00022989"/>
    </source>
</evidence>
<feature type="transmembrane region" description="Helical" evidence="10">
    <location>
        <begin position="300"/>
        <end position="316"/>
    </location>
</feature>
<dbReference type="OrthoDB" id="7696577at2759"/>
<evidence type="ECO:0000313" key="12">
    <source>
        <dbReference type="RefSeq" id="XP_025074295.1"/>
    </source>
</evidence>
<evidence type="ECO:0000256" key="7">
    <source>
        <dbReference type="ARBA" id="ARBA00023136"/>
    </source>
</evidence>
<organism evidence="11 12">
    <name type="scientific">Pogonomyrmex barbatus</name>
    <name type="common">red harvester ant</name>
    <dbReference type="NCBI Taxonomy" id="144034"/>
    <lineage>
        <taxon>Eukaryota</taxon>
        <taxon>Metazoa</taxon>
        <taxon>Ecdysozoa</taxon>
        <taxon>Arthropoda</taxon>
        <taxon>Hexapoda</taxon>
        <taxon>Insecta</taxon>
        <taxon>Pterygota</taxon>
        <taxon>Neoptera</taxon>
        <taxon>Endopterygota</taxon>
        <taxon>Hymenoptera</taxon>
        <taxon>Apocrita</taxon>
        <taxon>Aculeata</taxon>
        <taxon>Formicoidea</taxon>
        <taxon>Formicidae</taxon>
        <taxon>Myrmicinae</taxon>
        <taxon>Pogonomyrmex</taxon>
    </lineage>
</organism>
<keyword evidence="9" id="KW-0807">Transducer</keyword>
<comment type="subcellular location">
    <subcellularLocation>
        <location evidence="1">Cell membrane</location>
        <topology evidence="1">Multi-pass membrane protein</topology>
    </subcellularLocation>
</comment>
<keyword evidence="3" id="KW-0716">Sensory transduction</keyword>
<dbReference type="PANTHER" id="PTHR21137">
    <property type="entry name" value="ODORANT RECEPTOR"/>
    <property type="match status" value="1"/>
</dbReference>
<evidence type="ECO:0000256" key="9">
    <source>
        <dbReference type="ARBA" id="ARBA00023224"/>
    </source>
</evidence>